<accession>A0A6I4IVP0</accession>
<protein>
    <recommendedName>
        <fullName evidence="4">Ig-like domain-containing protein</fullName>
    </recommendedName>
</protein>
<dbReference type="Proteomes" id="UP000431264">
    <property type="component" value="Unassembled WGS sequence"/>
</dbReference>
<feature type="signal peptide" evidence="1">
    <location>
        <begin position="1"/>
        <end position="23"/>
    </location>
</feature>
<organism evidence="2 3">
    <name type="scientific">Flavobacterium profundi</name>
    <dbReference type="NCBI Taxonomy" id="1774945"/>
    <lineage>
        <taxon>Bacteria</taxon>
        <taxon>Pseudomonadati</taxon>
        <taxon>Bacteroidota</taxon>
        <taxon>Flavobacteriia</taxon>
        <taxon>Flavobacteriales</taxon>
        <taxon>Flavobacteriaceae</taxon>
        <taxon>Flavobacterium</taxon>
    </lineage>
</organism>
<evidence type="ECO:0008006" key="4">
    <source>
        <dbReference type="Google" id="ProtNLM"/>
    </source>
</evidence>
<evidence type="ECO:0000313" key="3">
    <source>
        <dbReference type="Proteomes" id="UP000431264"/>
    </source>
</evidence>
<reference evidence="3" key="1">
    <citation type="submission" date="2019-05" db="EMBL/GenBank/DDBJ databases">
        <title>Flavobacterium profundi sp. nov., isolated from a deep-sea seamount.</title>
        <authorList>
            <person name="Zhang D.-C."/>
        </authorList>
    </citation>
    <scope>NUCLEOTIDE SEQUENCE [LARGE SCALE GENOMIC DNA]</scope>
    <source>
        <strain evidence="3">TP390</strain>
    </source>
</reference>
<feature type="chain" id="PRO_5026267624" description="Ig-like domain-containing protein" evidence="1">
    <location>
        <begin position="24"/>
        <end position="650"/>
    </location>
</feature>
<keyword evidence="3" id="KW-1185">Reference proteome</keyword>
<name>A0A6I4IVP0_9FLAO</name>
<dbReference type="EMBL" id="WQLW01000016">
    <property type="protein sequence ID" value="MVO10875.1"/>
    <property type="molecule type" value="Genomic_DNA"/>
</dbReference>
<dbReference type="AlphaFoldDB" id="A0A6I4IVP0"/>
<sequence>MKKILPFFILITILTFNNVFSQATPYVDVIPPVAVCNSGDCVDLLADYLETEITNTYRVESIPYLPPASFTPLSDSFVFDSSQDDRWSSTFTLPFDFCFYGQYYNQVLVGSNGLITFDISGIVPGGSENPGGYCEWSYNESITDPNFPIKSSICGVYQDTNINQPPVLNPAVQNVNYRIFGTAPTRKFIVSYNELPQYSCNDGVGRQTSQIVIYETSNVIEVYVARRTPCLGWNGGRGVIGIINSDGSLNSHPANRDTGTWTATNEAWRFVPDGGVINSQISWLANGTLIPGSVGQNPINVCPTVNTDYTAVISYTECDATIKRISETITIGPEIFPLIEPQDITICTSGPPPYTFDIDQGNYIEGGTQSGNYGYSYYNSQSDAQNFISPIDPTTLNTYQSNGGETIWVAVEDYIGGCVFIRSFDLLAIASPSGDITYSSPNYCSNDSNLYTPTNTAPSGGQYIVTPATGLSIDTSTGEINPSLSTEGSYSIVYHLDATATCPAYDTPPFDLDIINCDCSLVLTSAVNTDNQVICISDAITPIEYTVGGVATGANVTGLPTGVSAVFSGGVVTISGTPTVTGTYNYNVETVGCSSNLILSGSITISPAPTLTSVTGNGPICEGEDAIFTIVGTPNATVSYSLDSGTTTQT</sequence>
<proteinExistence type="predicted"/>
<gene>
    <name evidence="2" type="ORF">GOQ30_17015</name>
</gene>
<evidence type="ECO:0000256" key="1">
    <source>
        <dbReference type="SAM" id="SignalP"/>
    </source>
</evidence>
<feature type="non-terminal residue" evidence="2">
    <location>
        <position position="650"/>
    </location>
</feature>
<keyword evidence="1" id="KW-0732">Signal</keyword>
<comment type="caution">
    <text evidence="2">The sequence shown here is derived from an EMBL/GenBank/DDBJ whole genome shotgun (WGS) entry which is preliminary data.</text>
</comment>
<evidence type="ECO:0000313" key="2">
    <source>
        <dbReference type="EMBL" id="MVO10875.1"/>
    </source>
</evidence>